<reference evidence="11 12" key="1">
    <citation type="submission" date="2015-10" db="EMBL/GenBank/DDBJ databases">
        <title>Draft genomes sequences of Candida glabrata isolates 1A, 1B, 2A, 2B, 3A and 3B.</title>
        <authorList>
            <person name="Haavelsrud O.E."/>
            <person name="Gaustad P."/>
        </authorList>
    </citation>
    <scope>NUCLEOTIDE SEQUENCE [LARGE SCALE GENOMIC DNA]</scope>
    <source>
        <strain evidence="11">910700640</strain>
    </source>
</reference>
<organism evidence="11 12">
    <name type="scientific">Candida glabrata</name>
    <name type="common">Yeast</name>
    <name type="synonym">Torulopsis glabrata</name>
    <dbReference type="NCBI Taxonomy" id="5478"/>
    <lineage>
        <taxon>Eukaryota</taxon>
        <taxon>Fungi</taxon>
        <taxon>Dikarya</taxon>
        <taxon>Ascomycota</taxon>
        <taxon>Saccharomycotina</taxon>
        <taxon>Saccharomycetes</taxon>
        <taxon>Saccharomycetales</taxon>
        <taxon>Saccharomycetaceae</taxon>
        <taxon>Nakaseomyces</taxon>
    </lineage>
</organism>
<sequence length="931" mass="106965">MVFDSWAVAKPQATPNLEDVRKHYENLLYEDLENLDDPLQLYLEYIKHLKHCQNEGQGISCSQVLQDVMERCLLYFLDLEIFKNDPRLLRVWISYMNMVYKEFIDEKINILCFLYHKKIAVRLALFYEQLAECLASINKGEESVAILRLGKDNNAFPTQRIIASYEQYALKYGTTNDNNNMYIQFMNTYRIPTFIINYDSSNLSPIPLRQIRKEDVTNLDNKNDNTSKTLNEEQNDNDDLIPQSKPKIPIFHDSESPEKNSKSNKSQVLKVVEMKGKKPQKIVCNFKLLFPDDSQEYCIEEILAKSSISRDILRKKQDRVKRNLDLSVTNSKADIKRRNILSDKITGLPSTQPPIPGLNTENKDVDTKYEVDSPVKTKIDVSTSILPLKEAPMPGMTSKQYGAPSSPTVTMFSKNAMNEVYSMFNQNYEDFNGLGEKEDTTSKFSQYENFTEGFTAKNLDDLTEAKPNIIRTDVGEISNSNVRSPIRAIPNKSKLPEFMTPIKETARTLLPRNKIKIYEDKPSSVIPSQSSPFISQPIPKESNSQGKEIPEYKQIINHPTSKKFRLSLLTNIQPPLSTYSTFYSYNQNLKMSSHLKKMHKASKIENKRQILEFKKADELYCIVGELGQGGYATVYLAESDRGDIRALKVETPSSSWEYYILKQIENRLQGDKILDSVISAYSLHFFLDESYLVLNFADQGTILDLVNYYGEKSSNSVDECLCIFLSLELIKIVLRLHDVGIIHGDLKPDNCMIRFSDGLLGNYDKHGGNGWHKKGIYLIDFGRSFDMKLFDKNTKFIADWTTDMQDCPAMRKGDPWSFEADYYGLASIVYCMLFGKTIEIDNTNSGTYRIRGTIKRYWNHDIWNPLFDILLNPSSTGSFSMKIETVVSRMEDYLSVMGNSQQLRSIIYDLQPELIKIMSKKMSLGKRKTSI</sequence>
<evidence type="ECO:0000259" key="10">
    <source>
        <dbReference type="PROSITE" id="PS51489"/>
    </source>
</evidence>
<dbReference type="AlphaFoldDB" id="A0A0W0CQK7"/>
<dbReference type="Pfam" id="PF08311">
    <property type="entry name" value="Mad3_BUB1_I"/>
    <property type="match status" value="1"/>
</dbReference>
<dbReference type="GO" id="GO:1990298">
    <property type="term" value="C:bub1-bub3 complex"/>
    <property type="evidence" value="ECO:0007669"/>
    <property type="project" value="EnsemblFungi"/>
</dbReference>
<keyword evidence="6" id="KW-0137">Centromere</keyword>
<dbReference type="PANTHER" id="PTHR14030:SF4">
    <property type="entry name" value="BUB1 KINASE, ISOFORM A-RELATED"/>
    <property type="match status" value="1"/>
</dbReference>
<dbReference type="Gene3D" id="1.20.58.2070">
    <property type="match status" value="1"/>
</dbReference>
<feature type="binding site" evidence="7">
    <location>
        <position position="648"/>
    </location>
    <ligand>
        <name>ATP</name>
        <dbReference type="ChEBI" id="CHEBI:30616"/>
    </ligand>
</feature>
<keyword evidence="3 7" id="KW-0547">Nucleotide-binding</keyword>
<keyword evidence="2" id="KW-0158">Chromosome</keyword>
<evidence type="ECO:0000313" key="11">
    <source>
        <dbReference type="EMBL" id="KTB05177.1"/>
    </source>
</evidence>
<feature type="region of interest" description="Disordered" evidence="8">
    <location>
        <begin position="217"/>
        <end position="266"/>
    </location>
</feature>
<dbReference type="GO" id="GO:0004672">
    <property type="term" value="F:protein kinase activity"/>
    <property type="evidence" value="ECO:0007669"/>
    <property type="project" value="EnsemblFungi"/>
</dbReference>
<keyword evidence="5 7" id="KW-0067">ATP-binding</keyword>
<dbReference type="GO" id="GO:0031134">
    <property type="term" value="P:sister chromatid biorientation"/>
    <property type="evidence" value="ECO:0007669"/>
    <property type="project" value="EnsemblFungi"/>
</dbReference>
<evidence type="ECO:0000256" key="1">
    <source>
        <dbReference type="ARBA" id="ARBA00004629"/>
    </source>
</evidence>
<dbReference type="InterPro" id="IPR017441">
    <property type="entry name" value="Protein_kinase_ATP_BS"/>
</dbReference>
<evidence type="ECO:0000256" key="5">
    <source>
        <dbReference type="ARBA" id="ARBA00022840"/>
    </source>
</evidence>
<dbReference type="GO" id="GO:0005634">
    <property type="term" value="C:nucleus"/>
    <property type="evidence" value="ECO:0007669"/>
    <property type="project" value="EnsemblFungi"/>
</dbReference>
<protein>
    <submittedName>
        <fullName evidence="11">Checkpoint serine/threonine-protein kinase BUB1</fullName>
    </submittedName>
</protein>
<evidence type="ECO:0000256" key="3">
    <source>
        <dbReference type="ARBA" id="ARBA00022741"/>
    </source>
</evidence>
<dbReference type="InterPro" id="IPR015661">
    <property type="entry name" value="Bub1/Mad3"/>
</dbReference>
<dbReference type="InterPro" id="IPR000719">
    <property type="entry name" value="Prot_kinase_dom"/>
</dbReference>
<comment type="caution">
    <text evidence="11">The sequence shown here is derived from an EMBL/GenBank/DDBJ whole genome shotgun (WGS) entry which is preliminary data.</text>
</comment>
<proteinExistence type="predicted"/>
<evidence type="ECO:0000259" key="9">
    <source>
        <dbReference type="PROSITE" id="PS50011"/>
    </source>
</evidence>
<feature type="region of interest" description="Disordered" evidence="8">
    <location>
        <begin position="526"/>
        <end position="546"/>
    </location>
</feature>
<dbReference type="GO" id="GO:0005524">
    <property type="term" value="F:ATP binding"/>
    <property type="evidence" value="ECO:0007669"/>
    <property type="project" value="UniProtKB-UniRule"/>
</dbReference>
<dbReference type="EMBL" id="LLZZ01000114">
    <property type="protein sequence ID" value="KTB05177.1"/>
    <property type="molecule type" value="Genomic_DNA"/>
</dbReference>
<dbReference type="Proteomes" id="UP000054886">
    <property type="component" value="Unassembled WGS sequence"/>
</dbReference>
<dbReference type="PROSITE" id="PS00108">
    <property type="entry name" value="PROTEIN_KINASE_ST"/>
    <property type="match status" value="1"/>
</dbReference>
<dbReference type="VEuPathDB" id="FungiDB:CAGL0I08899g"/>
<gene>
    <name evidence="11" type="ORF">AO440_002718</name>
</gene>
<dbReference type="PROSITE" id="PS51489">
    <property type="entry name" value="BUB1_N"/>
    <property type="match status" value="1"/>
</dbReference>
<name>A0A0W0CQK7_CANGB</name>
<dbReference type="GO" id="GO:0042802">
    <property type="term" value="F:identical protein binding"/>
    <property type="evidence" value="ECO:0007669"/>
    <property type="project" value="EnsemblFungi"/>
</dbReference>
<dbReference type="GO" id="GO:0000776">
    <property type="term" value="C:kinetochore"/>
    <property type="evidence" value="ECO:0007669"/>
    <property type="project" value="UniProtKB-KW"/>
</dbReference>
<dbReference type="PROSITE" id="PS00107">
    <property type="entry name" value="PROTEIN_KINASE_ATP"/>
    <property type="match status" value="1"/>
</dbReference>
<dbReference type="InterPro" id="IPR012572">
    <property type="entry name" value="Mad3/Bub1_II"/>
</dbReference>
<dbReference type="GO" id="GO:0007094">
    <property type="term" value="P:mitotic spindle assembly checkpoint signaling"/>
    <property type="evidence" value="ECO:0007669"/>
    <property type="project" value="EnsemblFungi"/>
</dbReference>
<dbReference type="PANTHER" id="PTHR14030">
    <property type="entry name" value="MITOTIC CHECKPOINT SERINE/THREONINE-PROTEIN KINASE BUB1"/>
    <property type="match status" value="1"/>
</dbReference>
<dbReference type="VEuPathDB" id="FungiDB:GVI51_I08745"/>
<dbReference type="Pfam" id="PF08171">
    <property type="entry name" value="Mad3_BUB1_II"/>
    <property type="match status" value="1"/>
</dbReference>
<evidence type="ECO:0000256" key="6">
    <source>
        <dbReference type="ARBA" id="ARBA00023328"/>
    </source>
</evidence>
<feature type="compositionally biased region" description="Basic and acidic residues" evidence="8">
    <location>
        <begin position="250"/>
        <end position="261"/>
    </location>
</feature>
<dbReference type="InterPro" id="IPR011009">
    <property type="entry name" value="Kinase-like_dom_sf"/>
</dbReference>
<dbReference type="InterPro" id="IPR008271">
    <property type="entry name" value="Ser/Thr_kinase_AS"/>
</dbReference>
<comment type="subcellular location">
    <subcellularLocation>
        <location evidence="1">Chromosome</location>
        <location evidence="1">Centromere</location>
        <location evidence="1">Kinetochore</location>
    </subcellularLocation>
</comment>
<dbReference type="SMART" id="SM00220">
    <property type="entry name" value="S_TKc"/>
    <property type="match status" value="1"/>
</dbReference>
<dbReference type="GO" id="GO:0034501">
    <property type="term" value="P:protein localization to kinetochore"/>
    <property type="evidence" value="ECO:0007669"/>
    <property type="project" value="EnsemblFungi"/>
</dbReference>
<keyword evidence="11" id="KW-0418">Kinase</keyword>
<dbReference type="Gene3D" id="6.10.20.170">
    <property type="match status" value="1"/>
</dbReference>
<dbReference type="SMART" id="SM00777">
    <property type="entry name" value="Mad3_BUB1_I"/>
    <property type="match status" value="1"/>
</dbReference>
<evidence type="ECO:0000256" key="2">
    <source>
        <dbReference type="ARBA" id="ARBA00022454"/>
    </source>
</evidence>
<dbReference type="CDD" id="cd13981">
    <property type="entry name" value="STKc_Bub1_BubR1"/>
    <property type="match status" value="1"/>
</dbReference>
<evidence type="ECO:0000256" key="8">
    <source>
        <dbReference type="SAM" id="MobiDB-lite"/>
    </source>
</evidence>
<dbReference type="Pfam" id="PF00069">
    <property type="entry name" value="Pkinase"/>
    <property type="match status" value="1"/>
</dbReference>
<feature type="compositionally biased region" description="Low complexity" evidence="8">
    <location>
        <begin position="526"/>
        <end position="539"/>
    </location>
</feature>
<evidence type="ECO:0000256" key="4">
    <source>
        <dbReference type="ARBA" id="ARBA00022838"/>
    </source>
</evidence>
<keyword evidence="4" id="KW-0995">Kinetochore</keyword>
<dbReference type="GO" id="GO:0016236">
    <property type="term" value="P:macroautophagy"/>
    <property type="evidence" value="ECO:0007669"/>
    <property type="project" value="EnsemblFungi"/>
</dbReference>
<dbReference type="Gene3D" id="1.10.510.10">
    <property type="entry name" value="Transferase(Phosphotransferase) domain 1"/>
    <property type="match status" value="1"/>
</dbReference>
<dbReference type="SUPFAM" id="SSF56112">
    <property type="entry name" value="Protein kinase-like (PK-like)"/>
    <property type="match status" value="1"/>
</dbReference>
<dbReference type="InterPro" id="IPR013212">
    <property type="entry name" value="Mad3/Bub1_I"/>
</dbReference>
<evidence type="ECO:0000256" key="7">
    <source>
        <dbReference type="PROSITE-ProRule" id="PRU10141"/>
    </source>
</evidence>
<dbReference type="PROSITE" id="PS50011">
    <property type="entry name" value="PROTEIN_KINASE_DOM"/>
    <property type="match status" value="1"/>
</dbReference>
<feature type="domain" description="BUB1 N-terminal" evidence="10">
    <location>
        <begin position="28"/>
        <end position="191"/>
    </location>
</feature>
<keyword evidence="11" id="KW-0808">Transferase</keyword>
<feature type="domain" description="Protein kinase" evidence="9">
    <location>
        <begin position="620"/>
        <end position="894"/>
    </location>
</feature>
<dbReference type="GO" id="GO:0051754">
    <property type="term" value="P:meiotic sister chromatid cohesion, centromeric"/>
    <property type="evidence" value="ECO:0007669"/>
    <property type="project" value="TreeGrafter"/>
</dbReference>
<evidence type="ECO:0000313" key="12">
    <source>
        <dbReference type="Proteomes" id="UP000054886"/>
    </source>
</evidence>
<dbReference type="Gene3D" id="1.25.40.930">
    <property type="match status" value="1"/>
</dbReference>
<dbReference type="VEuPathDB" id="FungiDB:B1J91_I08899g"/>
<accession>A0A0W0CQK7</accession>
<dbReference type="VEuPathDB" id="FungiDB:GWK60_I04389"/>